<name>A0AAN7BMC4_9PEZI</name>
<reference evidence="2" key="2">
    <citation type="submission" date="2023-05" db="EMBL/GenBank/DDBJ databases">
        <authorList>
            <consortium name="Lawrence Berkeley National Laboratory"/>
            <person name="Steindorff A."/>
            <person name="Hensen N."/>
            <person name="Bonometti L."/>
            <person name="Westerberg I."/>
            <person name="Brannstrom I.O."/>
            <person name="Guillou S."/>
            <person name="Cros-Aarteil S."/>
            <person name="Calhoun S."/>
            <person name="Haridas S."/>
            <person name="Kuo A."/>
            <person name="Mondo S."/>
            <person name="Pangilinan J."/>
            <person name="Riley R."/>
            <person name="Labutti K."/>
            <person name="Andreopoulos B."/>
            <person name="Lipzen A."/>
            <person name="Chen C."/>
            <person name="Yanf M."/>
            <person name="Daum C."/>
            <person name="Ng V."/>
            <person name="Clum A."/>
            <person name="Ohm R."/>
            <person name="Martin F."/>
            <person name="Silar P."/>
            <person name="Natvig D."/>
            <person name="Lalanne C."/>
            <person name="Gautier V."/>
            <person name="Ament-Velasquez S.L."/>
            <person name="Kruys A."/>
            <person name="Hutchinson M.I."/>
            <person name="Powell A.J."/>
            <person name="Barry K."/>
            <person name="Miller A.N."/>
            <person name="Grigoriev I.V."/>
            <person name="Debuchy R."/>
            <person name="Gladieux P."/>
            <person name="Thoren M.H."/>
            <person name="Johannesson H."/>
        </authorList>
    </citation>
    <scope>NUCLEOTIDE SEQUENCE</scope>
    <source>
        <strain evidence="2">CBS 990.96</strain>
    </source>
</reference>
<evidence type="ECO:0000313" key="2">
    <source>
        <dbReference type="EMBL" id="KAK4225989.1"/>
    </source>
</evidence>
<gene>
    <name evidence="2" type="ORF">QBC38DRAFT_546419</name>
</gene>
<dbReference type="EMBL" id="MU865356">
    <property type="protein sequence ID" value="KAK4225989.1"/>
    <property type="molecule type" value="Genomic_DNA"/>
</dbReference>
<evidence type="ECO:0000259" key="1">
    <source>
        <dbReference type="Pfam" id="PF06985"/>
    </source>
</evidence>
<comment type="caution">
    <text evidence="2">The sequence shown here is derived from an EMBL/GenBank/DDBJ whole genome shotgun (WGS) entry which is preliminary data.</text>
</comment>
<keyword evidence="3" id="KW-1185">Reference proteome</keyword>
<organism evidence="2 3">
    <name type="scientific">Podospora fimiseda</name>
    <dbReference type="NCBI Taxonomy" id="252190"/>
    <lineage>
        <taxon>Eukaryota</taxon>
        <taxon>Fungi</taxon>
        <taxon>Dikarya</taxon>
        <taxon>Ascomycota</taxon>
        <taxon>Pezizomycotina</taxon>
        <taxon>Sordariomycetes</taxon>
        <taxon>Sordariomycetidae</taxon>
        <taxon>Sordariales</taxon>
        <taxon>Podosporaceae</taxon>
        <taxon>Podospora</taxon>
    </lineage>
</organism>
<dbReference type="Proteomes" id="UP001301958">
    <property type="component" value="Unassembled WGS sequence"/>
</dbReference>
<protein>
    <submittedName>
        <fullName evidence="2">Heterokaryon incompatibility protein-domain-containing protein</fullName>
    </submittedName>
</protein>
<reference evidence="2" key="1">
    <citation type="journal article" date="2023" name="Mol. Phylogenet. Evol.">
        <title>Genome-scale phylogeny and comparative genomics of the fungal order Sordariales.</title>
        <authorList>
            <person name="Hensen N."/>
            <person name="Bonometti L."/>
            <person name="Westerberg I."/>
            <person name="Brannstrom I.O."/>
            <person name="Guillou S."/>
            <person name="Cros-Aarteil S."/>
            <person name="Calhoun S."/>
            <person name="Haridas S."/>
            <person name="Kuo A."/>
            <person name="Mondo S."/>
            <person name="Pangilinan J."/>
            <person name="Riley R."/>
            <person name="LaButti K."/>
            <person name="Andreopoulos B."/>
            <person name="Lipzen A."/>
            <person name="Chen C."/>
            <person name="Yan M."/>
            <person name="Daum C."/>
            <person name="Ng V."/>
            <person name="Clum A."/>
            <person name="Steindorff A."/>
            <person name="Ohm R.A."/>
            <person name="Martin F."/>
            <person name="Silar P."/>
            <person name="Natvig D.O."/>
            <person name="Lalanne C."/>
            <person name="Gautier V."/>
            <person name="Ament-Velasquez S.L."/>
            <person name="Kruys A."/>
            <person name="Hutchinson M.I."/>
            <person name="Powell A.J."/>
            <person name="Barry K."/>
            <person name="Miller A.N."/>
            <person name="Grigoriev I.V."/>
            <person name="Debuchy R."/>
            <person name="Gladieux P."/>
            <person name="Hiltunen Thoren M."/>
            <person name="Johannesson H."/>
        </authorList>
    </citation>
    <scope>NUCLEOTIDE SEQUENCE</scope>
    <source>
        <strain evidence="2">CBS 990.96</strain>
    </source>
</reference>
<dbReference type="AlphaFoldDB" id="A0AAN7BMC4"/>
<sequence length="429" mass="48885">MESVSANQPFQYPPLGENEFRTLIILPAGSGAPISCALETLPWKNEAPASHRVPYEALPYVWGPPSHLQSPGPRRVWIDAVCINQQNPAEKAIQLRKMNRVFADAKQVIIWLGEGDGPSRTAFQFARLLSEKLPESGSYFLLKSKRAWFQRAWAVQEITVAKTAQVLCGDSWIPWEKLEKVILFAMGDSALDHDKVYSVLALAPPDFTRFISINYDQPVEQLFISVARYLIERETLGRIFYSYHFPWSLNLPSWVPDLRQPNLRRIFWKPEKHRRPLKPNAVLTPDGSARTNWVFGDSVLKDLFNPIKSQWSFSTLSEVISQELVILLSLFPKAVQIKISPESINPEWHLKTHAPPRHEYPIPWNDNGWSNINFHGYLGCRTIVRTSDSGLLAWAPNTAQVGDIVYCIQGCFNLALLRPTEEKCLSPCW</sequence>
<dbReference type="Pfam" id="PF06985">
    <property type="entry name" value="HET"/>
    <property type="match status" value="1"/>
</dbReference>
<accession>A0AAN7BMC4</accession>
<feature type="domain" description="Heterokaryon incompatibility" evidence="1">
    <location>
        <begin position="67"/>
        <end position="157"/>
    </location>
</feature>
<proteinExistence type="predicted"/>
<dbReference type="InterPro" id="IPR010730">
    <property type="entry name" value="HET"/>
</dbReference>
<dbReference type="InterPro" id="IPR052895">
    <property type="entry name" value="HetReg/Transcr_Mod"/>
</dbReference>
<dbReference type="PANTHER" id="PTHR24148:SF64">
    <property type="entry name" value="HETEROKARYON INCOMPATIBILITY DOMAIN-CONTAINING PROTEIN"/>
    <property type="match status" value="1"/>
</dbReference>
<evidence type="ECO:0000313" key="3">
    <source>
        <dbReference type="Proteomes" id="UP001301958"/>
    </source>
</evidence>
<dbReference type="PANTHER" id="PTHR24148">
    <property type="entry name" value="ANKYRIN REPEAT DOMAIN-CONTAINING PROTEIN 39 HOMOLOG-RELATED"/>
    <property type="match status" value="1"/>
</dbReference>